<feature type="region of interest" description="Disordered" evidence="1">
    <location>
        <begin position="106"/>
        <end position="128"/>
    </location>
</feature>
<dbReference type="KEGG" id="thao:NI17_019100"/>
<dbReference type="EMBL" id="CP063196">
    <property type="protein sequence ID" value="UOE18856.1"/>
    <property type="molecule type" value="Genomic_DNA"/>
</dbReference>
<dbReference type="PANTHER" id="PTHR47396">
    <property type="entry name" value="TYPE I RESTRICTION ENZYME ECOKI R PROTEIN"/>
    <property type="match status" value="1"/>
</dbReference>
<dbReference type="Proteomes" id="UP000265719">
    <property type="component" value="Chromosome"/>
</dbReference>
<dbReference type="PROSITE" id="PS51194">
    <property type="entry name" value="HELICASE_CTER"/>
    <property type="match status" value="1"/>
</dbReference>
<proteinExistence type="predicted"/>
<dbReference type="GO" id="GO:0004386">
    <property type="term" value="F:helicase activity"/>
    <property type="evidence" value="ECO:0007669"/>
    <property type="project" value="UniProtKB-KW"/>
</dbReference>
<keyword evidence="2" id="KW-0347">Helicase</keyword>
<dbReference type="GO" id="GO:0003677">
    <property type="term" value="F:DNA binding"/>
    <property type="evidence" value="ECO:0007669"/>
    <property type="project" value="InterPro"/>
</dbReference>
<evidence type="ECO:0000313" key="3">
    <source>
        <dbReference type="Proteomes" id="UP000265719"/>
    </source>
</evidence>
<keyword evidence="2" id="KW-0547">Nucleotide-binding</keyword>
<gene>
    <name evidence="2" type="ORF">NI17_019100</name>
</gene>
<keyword evidence="2" id="KW-0378">Hydrolase</keyword>
<dbReference type="SUPFAM" id="SSF52540">
    <property type="entry name" value="P-loop containing nucleoside triphosphate hydrolases"/>
    <property type="match status" value="1"/>
</dbReference>
<dbReference type="Gene3D" id="3.40.50.300">
    <property type="entry name" value="P-loop containing nucleotide triphosphate hydrolases"/>
    <property type="match status" value="2"/>
</dbReference>
<dbReference type="PROSITE" id="PS51192">
    <property type="entry name" value="HELICASE_ATP_BIND_1"/>
    <property type="match status" value="1"/>
</dbReference>
<evidence type="ECO:0000256" key="1">
    <source>
        <dbReference type="SAM" id="MobiDB-lite"/>
    </source>
</evidence>
<dbReference type="RefSeq" id="WP_068691520.1">
    <property type="nucleotide sequence ID" value="NZ_CP063196.1"/>
</dbReference>
<reference evidence="2" key="1">
    <citation type="submission" date="2020-10" db="EMBL/GenBank/DDBJ databases">
        <title>De novo genome project of the cellulose decomposer Thermobifida halotolerans type strain.</title>
        <authorList>
            <person name="Nagy I."/>
            <person name="Horvath B."/>
            <person name="Kukolya J."/>
            <person name="Nagy I."/>
            <person name="Orsini M."/>
        </authorList>
    </citation>
    <scope>NUCLEOTIDE SEQUENCE</scope>
    <source>
        <strain evidence="2">DSM 44931</strain>
    </source>
</reference>
<dbReference type="InterPro" id="IPR001650">
    <property type="entry name" value="Helicase_C-like"/>
</dbReference>
<dbReference type="GO" id="GO:0016787">
    <property type="term" value="F:hydrolase activity"/>
    <property type="evidence" value="ECO:0007669"/>
    <property type="project" value="InterPro"/>
</dbReference>
<dbReference type="InterPro" id="IPR027417">
    <property type="entry name" value="P-loop_NTPase"/>
</dbReference>
<keyword evidence="3" id="KW-1185">Reference proteome</keyword>
<dbReference type="GO" id="GO:0005829">
    <property type="term" value="C:cytosol"/>
    <property type="evidence" value="ECO:0007669"/>
    <property type="project" value="TreeGrafter"/>
</dbReference>
<dbReference type="Pfam" id="PF00271">
    <property type="entry name" value="Helicase_C"/>
    <property type="match status" value="1"/>
</dbReference>
<dbReference type="PANTHER" id="PTHR47396:SF1">
    <property type="entry name" value="ATP-DEPENDENT HELICASE IRC3-RELATED"/>
    <property type="match status" value="1"/>
</dbReference>
<sequence length="591" mass="66555">MDSFGQLTEEDRSRAVEVLNNRLTPGDLREVLDKEKKNNRTATVESIVLEAERRPTRGRPRTHLPDEELAQFLVDLRGISLLEGKDAGRELRFRLARRASDDELDQLHGYEHGQKSRRGRKAQAEAVARRPWHSGKSWPRYFVRTLGLPLAFSGLPGSEKEPENLEVAPFVPLSPLEAFQEELRKQALDVLSSPAGTNRGILSLPTGAGKTRTAVESLVSWKLSQKDCPIILWIAQSEELCEQAVQSFREVWIDLGHRPERIRSNLTIARFWGSSSVPAPEETDVIVASIQKLHATVRDETSENRSALTSVGEQLGVVVVDEAHRIDAPSYSDVLGFLGVDISPSSRSTVPLLGLTATPYRSDDEGSRRLARMFHGRLLRSEPLGNDPISTLRSRGVLSNAEHELLRHDAPEFVMDRNRKFVEHFEQFNEFHSGFLQEIGESEKRNRALFERIKQIPENSPTLFFGCTVEHAEAMSVLLRRAGRTAEVITGQTRSATRRALIEEFRAGNISVLCNYGVLTTGFDAPRVETVVIGRPTLSRVLYEQMIGRGMRGPRFGGTRTCTVIDVQDNIRFRGELAYNRYAQYWSRERG</sequence>
<accession>A0A399FUG3</accession>
<dbReference type="InterPro" id="IPR050742">
    <property type="entry name" value="Helicase_Restrict-Modif_Enz"/>
</dbReference>
<dbReference type="OrthoDB" id="9776021at2"/>
<organism evidence="2 3">
    <name type="scientific">Thermobifida halotolerans</name>
    <dbReference type="NCBI Taxonomy" id="483545"/>
    <lineage>
        <taxon>Bacteria</taxon>
        <taxon>Bacillati</taxon>
        <taxon>Actinomycetota</taxon>
        <taxon>Actinomycetes</taxon>
        <taxon>Streptosporangiales</taxon>
        <taxon>Nocardiopsidaceae</taxon>
        <taxon>Thermobifida</taxon>
    </lineage>
</organism>
<keyword evidence="2" id="KW-0067">ATP-binding</keyword>
<evidence type="ECO:0000313" key="2">
    <source>
        <dbReference type="EMBL" id="UOE18856.1"/>
    </source>
</evidence>
<dbReference type="Pfam" id="PF04851">
    <property type="entry name" value="ResIII"/>
    <property type="match status" value="1"/>
</dbReference>
<protein>
    <submittedName>
        <fullName evidence="2">DEAD/DEAH box helicase</fullName>
    </submittedName>
</protein>
<dbReference type="SMART" id="SM00490">
    <property type="entry name" value="HELICc"/>
    <property type="match status" value="1"/>
</dbReference>
<name>A0A399FUG3_9ACTN</name>
<dbReference type="InterPro" id="IPR014001">
    <property type="entry name" value="Helicase_ATP-bd"/>
</dbReference>
<dbReference type="GO" id="GO:0005524">
    <property type="term" value="F:ATP binding"/>
    <property type="evidence" value="ECO:0007669"/>
    <property type="project" value="InterPro"/>
</dbReference>
<dbReference type="SMART" id="SM00487">
    <property type="entry name" value="DEXDc"/>
    <property type="match status" value="1"/>
</dbReference>
<dbReference type="AlphaFoldDB" id="A0A399FUG3"/>
<dbReference type="InterPro" id="IPR006935">
    <property type="entry name" value="Helicase/UvrB_N"/>
</dbReference>